<organism evidence="2 3">
    <name type="scientific">Proteobacteria bacterium 228</name>
    <dbReference type="NCBI Taxonomy" id="2083153"/>
    <lineage>
        <taxon>Bacteria</taxon>
        <taxon>Pseudomonadati</taxon>
        <taxon>Pseudomonadota</taxon>
    </lineage>
</organism>
<name>A0A2S5KHU9_9PROT</name>
<protein>
    <submittedName>
        <fullName evidence="2">Uncharacterized protein</fullName>
    </submittedName>
</protein>
<dbReference type="EMBL" id="PRLP01000148">
    <property type="protein sequence ID" value="PPC74332.1"/>
    <property type="molecule type" value="Genomic_DNA"/>
</dbReference>
<proteinExistence type="predicted"/>
<sequence>MQHPYHGQRGIRVICLLAYVAQDKAQWTFQQGREGALRGARAAKAQEKKAQEKKSRKSAMAASRRTC</sequence>
<comment type="caution">
    <text evidence="2">The sequence shown here is derived from an EMBL/GenBank/DDBJ whole genome shotgun (WGS) entry which is preliminary data.</text>
</comment>
<feature type="compositionally biased region" description="Basic and acidic residues" evidence="1">
    <location>
        <begin position="44"/>
        <end position="53"/>
    </location>
</feature>
<dbReference type="Proteomes" id="UP000238196">
    <property type="component" value="Unassembled WGS sequence"/>
</dbReference>
<feature type="region of interest" description="Disordered" evidence="1">
    <location>
        <begin position="40"/>
        <end position="67"/>
    </location>
</feature>
<reference evidence="2 3" key="1">
    <citation type="submission" date="2018-02" db="EMBL/GenBank/DDBJ databases">
        <title>novel marine gammaproteobacteria from coastal saline agro ecosystem.</title>
        <authorList>
            <person name="Krishnan R."/>
            <person name="Ramesh Kumar N."/>
        </authorList>
    </citation>
    <scope>NUCLEOTIDE SEQUENCE [LARGE SCALE GENOMIC DNA]</scope>
    <source>
        <strain evidence="2 3">228</strain>
    </source>
</reference>
<evidence type="ECO:0000313" key="2">
    <source>
        <dbReference type="EMBL" id="PPC74332.1"/>
    </source>
</evidence>
<evidence type="ECO:0000256" key="1">
    <source>
        <dbReference type="SAM" id="MobiDB-lite"/>
    </source>
</evidence>
<evidence type="ECO:0000313" key="3">
    <source>
        <dbReference type="Proteomes" id="UP000238196"/>
    </source>
</evidence>
<dbReference type="AlphaFoldDB" id="A0A2S5KHU9"/>
<gene>
    <name evidence="2" type="ORF">C4K68_25670</name>
</gene>
<accession>A0A2S5KHU9</accession>